<keyword evidence="1" id="KW-0732">Signal</keyword>
<dbReference type="Proteomes" id="UP000078224">
    <property type="component" value="Unassembled WGS sequence"/>
</dbReference>
<feature type="signal peptide" evidence="1">
    <location>
        <begin position="1"/>
        <end position="22"/>
    </location>
</feature>
<dbReference type="GO" id="GO:0003824">
    <property type="term" value="F:catalytic activity"/>
    <property type="evidence" value="ECO:0007669"/>
    <property type="project" value="InterPro"/>
</dbReference>
<dbReference type="AlphaFoldDB" id="A0A1B7K2A3"/>
<dbReference type="EMBL" id="LXEW01000011">
    <property type="protein sequence ID" value="OAT54272.1"/>
    <property type="molecule type" value="Genomic_DNA"/>
</dbReference>
<sequence>MKIKLLKTIVSAAILVSCGATAATTGSEVLMVQNGGTPNKVYTQNKPTIKIATYNIGKNELSQDVSNLNNLSNAIAKIDADVIVLTEIDNKTARSKNVHQLEEIAKANKMDFAFGKALDFDGGEYGVGILSKYKIEKSQVINLPSGEAEQRVVLLSQISKPGFDAPIIIMGTHLDWQKDPTVRIGQVRHILDASIGDTETGFDNIAASIKILAGDFNSTANEQPTQEIRYLWNPVAKKGVDYRTWPAVNPAIDIDHIFTFKGQVWDVKNMKIPTDSPEFQWSSVSDHLPVIAELELQEQ</sequence>
<dbReference type="InterPro" id="IPR036691">
    <property type="entry name" value="Endo/exonu/phosph_ase_sf"/>
</dbReference>
<dbReference type="InterPro" id="IPR051916">
    <property type="entry name" value="GPI-anchor_lipid_remodeler"/>
</dbReference>
<dbReference type="SUPFAM" id="SSF56219">
    <property type="entry name" value="DNase I-like"/>
    <property type="match status" value="1"/>
</dbReference>
<dbReference type="Gene3D" id="3.60.10.10">
    <property type="entry name" value="Endonuclease/exonuclease/phosphatase"/>
    <property type="match status" value="1"/>
</dbReference>
<proteinExistence type="predicted"/>
<feature type="domain" description="Endonuclease/exonuclease/phosphatase" evidence="2">
    <location>
        <begin position="52"/>
        <end position="287"/>
    </location>
</feature>
<dbReference type="PROSITE" id="PS51257">
    <property type="entry name" value="PROKAR_LIPOPROTEIN"/>
    <property type="match status" value="1"/>
</dbReference>
<dbReference type="InterPro" id="IPR005135">
    <property type="entry name" value="Endo/exonuclease/phosphatase"/>
</dbReference>
<keyword evidence="4" id="KW-1185">Reference proteome</keyword>
<gene>
    <name evidence="3" type="ORF">M998_0604</name>
</gene>
<dbReference type="PATRIC" id="fig|1354272.4.peg.621"/>
<feature type="chain" id="PRO_5008595879" evidence="1">
    <location>
        <begin position="23"/>
        <end position="299"/>
    </location>
</feature>
<dbReference type="Pfam" id="PF03372">
    <property type="entry name" value="Exo_endo_phos"/>
    <property type="match status" value="1"/>
</dbReference>
<evidence type="ECO:0000259" key="2">
    <source>
        <dbReference type="Pfam" id="PF03372"/>
    </source>
</evidence>
<evidence type="ECO:0000313" key="3">
    <source>
        <dbReference type="EMBL" id="OAT54272.1"/>
    </source>
</evidence>
<dbReference type="PANTHER" id="PTHR14859">
    <property type="entry name" value="CALCOFLUOR WHITE HYPERSENSITIVE PROTEIN PRECURSOR"/>
    <property type="match status" value="1"/>
</dbReference>
<name>A0A1B7K2A3_9GAMM</name>
<accession>A0A1B7K2A3</accession>
<evidence type="ECO:0000313" key="4">
    <source>
        <dbReference type="Proteomes" id="UP000078224"/>
    </source>
</evidence>
<reference evidence="3 4" key="1">
    <citation type="submission" date="2016-04" db="EMBL/GenBank/DDBJ databases">
        <title>ATOL: Assembling a taxonomically balanced genome-scale reconstruction of the evolutionary history of the Enterobacteriaceae.</title>
        <authorList>
            <person name="Plunkett G.III."/>
            <person name="Neeno-Eckwall E.C."/>
            <person name="Glasner J.D."/>
            <person name="Perna N.T."/>
        </authorList>
    </citation>
    <scope>NUCLEOTIDE SEQUENCE [LARGE SCALE GENOMIC DNA]</scope>
    <source>
        <strain evidence="3 4">ATCC 35613</strain>
    </source>
</reference>
<dbReference type="PANTHER" id="PTHR14859:SF15">
    <property type="entry name" value="ENDONUCLEASE_EXONUCLEASE_PHOSPHATASE DOMAIN-CONTAINING PROTEIN"/>
    <property type="match status" value="1"/>
</dbReference>
<comment type="caution">
    <text evidence="3">The sequence shown here is derived from an EMBL/GenBank/DDBJ whole genome shotgun (WGS) entry which is preliminary data.</text>
</comment>
<organism evidence="3 4">
    <name type="scientific">Providencia heimbachae ATCC 35613</name>
    <dbReference type="NCBI Taxonomy" id="1354272"/>
    <lineage>
        <taxon>Bacteria</taxon>
        <taxon>Pseudomonadati</taxon>
        <taxon>Pseudomonadota</taxon>
        <taxon>Gammaproteobacteria</taxon>
        <taxon>Enterobacterales</taxon>
        <taxon>Morganellaceae</taxon>
        <taxon>Providencia</taxon>
    </lineage>
</organism>
<dbReference type="GO" id="GO:0016020">
    <property type="term" value="C:membrane"/>
    <property type="evidence" value="ECO:0007669"/>
    <property type="project" value="GOC"/>
</dbReference>
<dbReference type="GO" id="GO:0006506">
    <property type="term" value="P:GPI anchor biosynthetic process"/>
    <property type="evidence" value="ECO:0007669"/>
    <property type="project" value="TreeGrafter"/>
</dbReference>
<evidence type="ECO:0000256" key="1">
    <source>
        <dbReference type="SAM" id="SignalP"/>
    </source>
</evidence>
<protein>
    <submittedName>
        <fullName evidence="3">Putative secreted protein</fullName>
    </submittedName>
</protein>